<organism evidence="2">
    <name type="scientific">hydrothermal vent metagenome</name>
    <dbReference type="NCBI Taxonomy" id="652676"/>
    <lineage>
        <taxon>unclassified sequences</taxon>
        <taxon>metagenomes</taxon>
        <taxon>ecological metagenomes</taxon>
    </lineage>
</organism>
<dbReference type="SUPFAM" id="SSF52402">
    <property type="entry name" value="Adenine nucleotide alpha hydrolases-like"/>
    <property type="match status" value="1"/>
</dbReference>
<name>A0A3B1CFB7_9ZZZZ</name>
<dbReference type="PIRSF" id="PIRSF006661">
    <property type="entry name" value="PP-lp_UCP006661"/>
    <property type="match status" value="1"/>
</dbReference>
<dbReference type="CDD" id="cd01990">
    <property type="entry name" value="LarE-like"/>
    <property type="match status" value="1"/>
</dbReference>
<reference evidence="2" key="1">
    <citation type="submission" date="2018-06" db="EMBL/GenBank/DDBJ databases">
        <authorList>
            <person name="Zhirakovskaya E."/>
        </authorList>
    </citation>
    <scope>NUCLEOTIDE SEQUENCE</scope>
</reference>
<dbReference type="InterPro" id="IPR022310">
    <property type="entry name" value="NAD/GMP_synthase"/>
</dbReference>
<sequence>MIEASAKNKYRKLESALGELGSVVIAFSGGVDSAFLAKVAVDTLSSNGGMALAVTAKSGSLPKRELDEAVELARLIGIKHRVIESDEMSVEGYVSNPPDRCYYCKSELFGKLTAIANDEGFKAVLDGANADDMADHRPGSKAADEMKVRSLLQEAGLTKKEIRELSKDLGLPTWDKPAFACLASRFAYGETITDKKLAMVERSEQILADQGFTQFRVRYHGDVARIELNRADILKAVKPEVAEEINTAFTRIGFKYVAVDIIGYRTGSMNEGL</sequence>
<dbReference type="Pfam" id="PF02540">
    <property type="entry name" value="NAD_synthase"/>
    <property type="match status" value="1"/>
</dbReference>
<dbReference type="EMBL" id="UOGB01000324">
    <property type="protein sequence ID" value="VAX25261.1"/>
    <property type="molecule type" value="Genomic_DNA"/>
</dbReference>
<dbReference type="PANTHER" id="PTHR43169">
    <property type="entry name" value="EXSB FAMILY PROTEIN"/>
    <property type="match status" value="1"/>
</dbReference>
<evidence type="ECO:0000313" key="2">
    <source>
        <dbReference type="EMBL" id="VAX25261.1"/>
    </source>
</evidence>
<dbReference type="NCBIfam" id="TIGR00268">
    <property type="entry name" value="ATP-dependent sacrificial sulfur transferase LarE"/>
    <property type="match status" value="1"/>
</dbReference>
<dbReference type="AlphaFoldDB" id="A0A3B1CFB7"/>
<dbReference type="InterPro" id="IPR014729">
    <property type="entry name" value="Rossmann-like_a/b/a_fold"/>
</dbReference>
<proteinExistence type="predicted"/>
<dbReference type="GO" id="GO:0006163">
    <property type="term" value="P:purine nucleotide metabolic process"/>
    <property type="evidence" value="ECO:0007669"/>
    <property type="project" value="UniProtKB-ARBA"/>
</dbReference>
<feature type="domain" description="NAD/GMP synthase" evidence="1">
    <location>
        <begin position="22"/>
        <end position="86"/>
    </location>
</feature>
<dbReference type="InterPro" id="IPR005232">
    <property type="entry name" value="LarE"/>
</dbReference>
<protein>
    <submittedName>
        <fullName evidence="2">ATP-utilizing enzyme of the PP-loop superfamily</fullName>
    </submittedName>
</protein>
<dbReference type="GO" id="GO:0016783">
    <property type="term" value="F:sulfurtransferase activity"/>
    <property type="evidence" value="ECO:0007669"/>
    <property type="project" value="InterPro"/>
</dbReference>
<evidence type="ECO:0000259" key="1">
    <source>
        <dbReference type="Pfam" id="PF02540"/>
    </source>
</evidence>
<dbReference type="InterPro" id="IPR052188">
    <property type="entry name" value="Ni-pincer_cofactor_biosynth"/>
</dbReference>
<dbReference type="Gene3D" id="3.40.50.620">
    <property type="entry name" value="HUPs"/>
    <property type="match status" value="1"/>
</dbReference>
<dbReference type="PANTHER" id="PTHR43169:SF2">
    <property type="entry name" value="NAD_GMP SYNTHASE DOMAIN-CONTAINING PROTEIN"/>
    <property type="match status" value="1"/>
</dbReference>
<accession>A0A3B1CFB7</accession>
<gene>
    <name evidence="2" type="ORF">MNBD_NITROSPINAE03-1947</name>
</gene>